<dbReference type="InParanoid" id="B0DUF2"/>
<accession>B0DUF2</accession>
<keyword evidence="2" id="KW-0472">Membrane</keyword>
<dbReference type="HOGENOM" id="CLU_1175607_0_0_1"/>
<dbReference type="AlphaFoldDB" id="B0DUF2"/>
<reference evidence="3 4" key="1">
    <citation type="journal article" date="2008" name="Nature">
        <title>The genome of Laccaria bicolor provides insights into mycorrhizal symbiosis.</title>
        <authorList>
            <person name="Martin F."/>
            <person name="Aerts A."/>
            <person name="Ahren D."/>
            <person name="Brun A."/>
            <person name="Danchin E.G.J."/>
            <person name="Duchaussoy F."/>
            <person name="Gibon J."/>
            <person name="Kohler A."/>
            <person name="Lindquist E."/>
            <person name="Pereda V."/>
            <person name="Salamov A."/>
            <person name="Shapiro H.J."/>
            <person name="Wuyts J."/>
            <person name="Blaudez D."/>
            <person name="Buee M."/>
            <person name="Brokstein P."/>
            <person name="Canbaeck B."/>
            <person name="Cohen D."/>
            <person name="Courty P.E."/>
            <person name="Coutinho P.M."/>
            <person name="Delaruelle C."/>
            <person name="Detter J.C."/>
            <person name="Deveau A."/>
            <person name="DiFazio S."/>
            <person name="Duplessis S."/>
            <person name="Fraissinet-Tachet L."/>
            <person name="Lucic E."/>
            <person name="Frey-Klett P."/>
            <person name="Fourrey C."/>
            <person name="Feussner I."/>
            <person name="Gay G."/>
            <person name="Grimwood J."/>
            <person name="Hoegger P.J."/>
            <person name="Jain P."/>
            <person name="Kilaru S."/>
            <person name="Labbe J."/>
            <person name="Lin Y.C."/>
            <person name="Legue V."/>
            <person name="Le Tacon F."/>
            <person name="Marmeisse R."/>
            <person name="Melayah D."/>
            <person name="Montanini B."/>
            <person name="Muratet M."/>
            <person name="Nehls U."/>
            <person name="Niculita-Hirzel H."/>
            <person name="Oudot-Le Secq M.P."/>
            <person name="Peter M."/>
            <person name="Quesneville H."/>
            <person name="Rajashekar B."/>
            <person name="Reich M."/>
            <person name="Rouhier N."/>
            <person name="Schmutz J."/>
            <person name="Yin T."/>
            <person name="Chalot M."/>
            <person name="Henrissat B."/>
            <person name="Kuees U."/>
            <person name="Lucas S."/>
            <person name="Van de Peer Y."/>
            <person name="Podila G.K."/>
            <person name="Polle A."/>
            <person name="Pukkila P.J."/>
            <person name="Richardson P.M."/>
            <person name="Rouze P."/>
            <person name="Sanders I.R."/>
            <person name="Stajich J.E."/>
            <person name="Tunlid A."/>
            <person name="Tuskan G."/>
            <person name="Grigoriev I.V."/>
        </authorList>
    </citation>
    <scope>NUCLEOTIDE SEQUENCE [LARGE SCALE GENOMIC DNA]</scope>
    <source>
        <strain evidence="4">S238N-H82 / ATCC MYA-4686</strain>
    </source>
</reference>
<proteinExistence type="predicted"/>
<organism evidence="4">
    <name type="scientific">Laccaria bicolor (strain S238N-H82 / ATCC MYA-4686)</name>
    <name type="common">Bicoloured deceiver</name>
    <name type="synonym">Laccaria laccata var. bicolor</name>
    <dbReference type="NCBI Taxonomy" id="486041"/>
    <lineage>
        <taxon>Eukaryota</taxon>
        <taxon>Fungi</taxon>
        <taxon>Dikarya</taxon>
        <taxon>Basidiomycota</taxon>
        <taxon>Agaricomycotina</taxon>
        <taxon>Agaricomycetes</taxon>
        <taxon>Agaricomycetidae</taxon>
        <taxon>Agaricales</taxon>
        <taxon>Agaricineae</taxon>
        <taxon>Hydnangiaceae</taxon>
        <taxon>Laccaria</taxon>
    </lineage>
</organism>
<dbReference type="Proteomes" id="UP000001194">
    <property type="component" value="Unassembled WGS sequence"/>
</dbReference>
<sequence>MKWWVGSRHRSSMVAVTGHSCGWALVLSGRRGGSSRSGGWALVTVRLGACVLVLLGARVLMWLGPRVAGVVTFVGGHGGGCRRSRQRRRRGLTKEGHVTRCDLTRCDLGVVFKQGAPLRELVPDARKGWNLFCEAEKGPVHRLESEESFSISIDKTTAALHDFLSSHSCQLKNLLTILLEICLIGYGRRSSKFNFTGVDRFIEFWNNHKIIAQPDKTNMSGATPRHTFTVPASSEP</sequence>
<keyword evidence="2" id="KW-1133">Transmembrane helix</keyword>
<evidence type="ECO:0000313" key="3">
    <source>
        <dbReference type="EMBL" id="EDR01731.1"/>
    </source>
</evidence>
<dbReference type="KEGG" id="lbc:LACBIDRAFT_332969"/>
<name>B0DUF2_LACBS</name>
<gene>
    <name evidence="3" type="ORF">LACBIDRAFT_332969</name>
</gene>
<evidence type="ECO:0000256" key="2">
    <source>
        <dbReference type="SAM" id="Phobius"/>
    </source>
</evidence>
<feature type="transmembrane region" description="Helical" evidence="2">
    <location>
        <begin position="38"/>
        <end position="57"/>
    </location>
</feature>
<dbReference type="EMBL" id="DS547136">
    <property type="protein sequence ID" value="EDR01731.1"/>
    <property type="molecule type" value="Genomic_DNA"/>
</dbReference>
<feature type="region of interest" description="Disordered" evidence="1">
    <location>
        <begin position="215"/>
        <end position="236"/>
    </location>
</feature>
<dbReference type="GeneID" id="6083198"/>
<dbReference type="RefSeq" id="XP_001887544.1">
    <property type="nucleotide sequence ID" value="XM_001887509.1"/>
</dbReference>
<protein>
    <submittedName>
        <fullName evidence="3">Predicted protein</fullName>
    </submittedName>
</protein>
<evidence type="ECO:0000256" key="1">
    <source>
        <dbReference type="SAM" id="MobiDB-lite"/>
    </source>
</evidence>
<keyword evidence="4" id="KW-1185">Reference proteome</keyword>
<keyword evidence="2" id="KW-0812">Transmembrane</keyword>
<evidence type="ECO:0000313" key="4">
    <source>
        <dbReference type="Proteomes" id="UP000001194"/>
    </source>
</evidence>